<reference evidence="3" key="1">
    <citation type="submission" date="2017-02" db="UniProtKB">
        <authorList>
            <consortium name="WormBaseParasite"/>
        </authorList>
    </citation>
    <scope>IDENTIFICATION</scope>
</reference>
<feature type="coiled-coil region" evidence="1">
    <location>
        <begin position="157"/>
        <end position="276"/>
    </location>
</feature>
<evidence type="ECO:0000313" key="3">
    <source>
        <dbReference type="WBParaSite" id="PTRK_0000566800.1"/>
    </source>
</evidence>
<organism evidence="2 3">
    <name type="scientific">Parastrongyloides trichosuri</name>
    <name type="common">Possum-specific nematode worm</name>
    <dbReference type="NCBI Taxonomy" id="131310"/>
    <lineage>
        <taxon>Eukaryota</taxon>
        <taxon>Metazoa</taxon>
        <taxon>Ecdysozoa</taxon>
        <taxon>Nematoda</taxon>
        <taxon>Chromadorea</taxon>
        <taxon>Rhabditida</taxon>
        <taxon>Tylenchina</taxon>
        <taxon>Panagrolaimomorpha</taxon>
        <taxon>Strongyloidoidea</taxon>
        <taxon>Strongyloididae</taxon>
        <taxon>Parastrongyloides</taxon>
    </lineage>
</organism>
<evidence type="ECO:0000313" key="2">
    <source>
        <dbReference type="Proteomes" id="UP000038045"/>
    </source>
</evidence>
<proteinExistence type="predicted"/>
<protein>
    <submittedName>
        <fullName evidence="3">Leucine zipper transcription factor-like protein 1</fullName>
    </submittedName>
</protein>
<sequence>MSQQKNDIQEYSPRFINILESQDEIIEDLMKELELCKREMAQISGRGEKNQRKGEILKKEIVNNNIIGSIQKKMNYVVEMIDDLQSQNYKLEKDVSQIKEIKIDEGGNKYVQDLYVDLHKVKGEVEILRNDIRVKDEITKRVFDSIDDQDRKLNGAITNIYRQLEEYKNCNDKLREELGKLIDEKKELEKNFEKLKNERVNVSNSGSLSNNIHDEEDNEVRRLIEEQKWLIESLKKENELMTKKMNNMDNAFQHRVSKLRREKRSLKTLLKKHFNESPEI</sequence>
<name>A0A0N4ZDK5_PARTI</name>
<keyword evidence="2" id="KW-1185">Reference proteome</keyword>
<feature type="coiled-coil region" evidence="1">
    <location>
        <begin position="19"/>
        <end position="46"/>
    </location>
</feature>
<keyword evidence="1" id="KW-0175">Coiled coil</keyword>
<dbReference type="Proteomes" id="UP000038045">
    <property type="component" value="Unplaced"/>
</dbReference>
<accession>A0A0N4ZDK5</accession>
<dbReference type="WBParaSite" id="PTRK_0000566800.1">
    <property type="protein sequence ID" value="PTRK_0000566800.1"/>
    <property type="gene ID" value="PTRK_0000566800"/>
</dbReference>
<dbReference type="AlphaFoldDB" id="A0A0N4ZDK5"/>
<evidence type="ECO:0000256" key="1">
    <source>
        <dbReference type="SAM" id="Coils"/>
    </source>
</evidence>